<reference evidence="5 6" key="1">
    <citation type="submission" date="2018-04" db="EMBL/GenBank/DDBJ databases">
        <title>Chitinophaga fuyangensis sp. nov., isolated from soil in a chemical factory.</title>
        <authorList>
            <person name="Chen K."/>
        </authorList>
    </citation>
    <scope>NUCLEOTIDE SEQUENCE [LARGE SCALE GENOMIC DNA]</scope>
    <source>
        <strain evidence="5 6">LY-1</strain>
    </source>
</reference>
<evidence type="ECO:0000259" key="3">
    <source>
        <dbReference type="Pfam" id="PF13087"/>
    </source>
</evidence>
<dbReference type="InterPro" id="IPR049468">
    <property type="entry name" value="Restrct_endonuc-II-like_dom"/>
</dbReference>
<dbReference type="Pfam" id="PF13086">
    <property type="entry name" value="AAA_11"/>
    <property type="match status" value="1"/>
</dbReference>
<proteinExistence type="predicted"/>
<keyword evidence="6" id="KW-1185">Reference proteome</keyword>
<feature type="coiled-coil region" evidence="1">
    <location>
        <begin position="531"/>
        <end position="558"/>
    </location>
</feature>
<dbReference type="InterPro" id="IPR027417">
    <property type="entry name" value="P-loop_NTPase"/>
</dbReference>
<dbReference type="InterPro" id="IPR047187">
    <property type="entry name" value="SF1_C_Upf1"/>
</dbReference>
<dbReference type="InterPro" id="IPR041679">
    <property type="entry name" value="DNA2/NAM7-like_C"/>
</dbReference>
<dbReference type="SUPFAM" id="SSF52540">
    <property type="entry name" value="P-loop containing nucleoside triphosphate hydrolases"/>
    <property type="match status" value="1"/>
</dbReference>
<dbReference type="CDD" id="cd18808">
    <property type="entry name" value="SF1_C_Upf1"/>
    <property type="match status" value="1"/>
</dbReference>
<evidence type="ECO:0000256" key="1">
    <source>
        <dbReference type="SAM" id="Coils"/>
    </source>
</evidence>
<dbReference type="GO" id="GO:0004386">
    <property type="term" value="F:helicase activity"/>
    <property type="evidence" value="ECO:0007669"/>
    <property type="project" value="InterPro"/>
</dbReference>
<dbReference type="InterPro" id="IPR045055">
    <property type="entry name" value="DNA2/NAM7-like"/>
</dbReference>
<dbReference type="Pfam" id="PF18741">
    <property type="entry name" value="MTES_1575"/>
    <property type="match status" value="1"/>
</dbReference>
<dbReference type="EMBL" id="QCYK01000003">
    <property type="protein sequence ID" value="PUZ23082.1"/>
    <property type="molecule type" value="Genomic_DNA"/>
</dbReference>
<dbReference type="PANTHER" id="PTHR10887:SF530">
    <property type="entry name" value="SUPERFAMILY I DNA HELICASES"/>
    <property type="match status" value="1"/>
</dbReference>
<dbReference type="Proteomes" id="UP000244450">
    <property type="component" value="Unassembled WGS sequence"/>
</dbReference>
<accession>A0A2T7BDC4</accession>
<keyword evidence="1" id="KW-0175">Coiled coil</keyword>
<dbReference type="PANTHER" id="PTHR10887">
    <property type="entry name" value="DNA2/NAM7 HELICASE FAMILY"/>
    <property type="match status" value="1"/>
</dbReference>
<dbReference type="Gene3D" id="3.40.960.10">
    <property type="entry name" value="VSR Endonuclease"/>
    <property type="match status" value="1"/>
</dbReference>
<sequence>MTDLVFLKALRDKLKGGNSRSIHLNALPGKFATRLDLADLNVIKPHLADAFLQQLFSATKFDFSIDFHDDPAHIRPVEEQRKLNILARRLNAICIENDDNFREHGIRTFGFGYPILVKRTRQDPDKVIKAPLFIWPLEILKAPDKVNTWSVLRNKTLNDNGRVVDEDLHSVSINEVLLSFLRTDENITLPQINEELLEDAVVDREELLNLLVGVLKAFHNTDTVSQSVLSTKLNAPVELLPEAGELEASTGTQPWIQFSGVFGLFRTQKESIISDMDKLIENHDAFGKTPEIDKAQQVSPYAIVDTDPSQQEILHTLLDAPAKIIQGPPGTGKSQSLTALITNALSNGMKCLVVCEKKTALDVIKSNLEKTGEPLGALSVVVEDIIKDRDKIVNAVRDRIAQQQQNGHPVNEHPYLQSKADIDNTISEINTQHSALHTPLYNGKNWTTLVGEFLTMKAKTDIQPLREKLDHRRFKFEDDPQELNVYQQHLTAAQRLYAEVNSMEHPLDILHSRLFTGENPRLVQQELELFLQKHLLEANNLSESMKALKAAYEQALQDYYTTLGSNAQKLYDQLSQEATLYEQALARHYVQYHDAVKAATSEYLSFADNARRTYGDQFYKNSGFAKFILRLGSIFSGKYKRMTADREQLQTRYGSVQQAHQQYDYFPHSYVQPENQPTLQVLPDDVRLLEQELAQWNAGVDALKRSWTADFSPQRYHAAYTSNALQQCWKAYIALNSRIKIDPELQSRYGTQATHTDALLALLRGLLAEVMPPAALITHYIDRCTSAYLHGTFKNNQPQVQQIETATQAFWNNLQQNLVFQRNVVPQEPLALPARMSVISRLWLEMDVVRQQLPNFRSYFAWRRFFEPLPELEKDVIRTMAISGYPQWAEAFGAWYYNWLLSHLENMSLPTNDAAIQRLRFLQEGLKKLQQEQIVAQWHSRQVEAVQQFTDQGLSVAGLYNKRGNKGQRRNSLRKIVASDVSLFTNFFPVLMVNPSVCSSILPLQEGLFDMVIFDEASQLRLEDTYPSLVRGRIKIISGDSQQMPPAAYFQGGNALLNPAEEEEEDLPEVPRTAQSLDMADSESLLMYAENSHYKPSYLKVHYRSQHPYLIDFSNHAFYGKRLIPMPARTPYKPMRYVEVAGVYEEQMNLIEARKVVQMLLTDIAPFADGHFPTVGIATFNIYQRNLILEEISKARQTDPVYDQRIRDLGTSLFVKNLENIQGDERDILIISTTYGPRKDGAFRQAFGPIQQANGFKLLNVIITRARQAVYVVSSIPETAIRQYPVLLQQMKNNGRAVFYAYLAYVKAVEAGDEQTRQSILAMLAENCDNVFQQDGNPLQEGASVFTSEVVRRLKEVIAPERVMQHYTVGGFRIDIAIRSAITGQPFIAVECDGSKHSQRQEAYAWDLFRQQQLEQQGLKFHRIWSANWWYDPAAALSQLVAYIHTAEQQPAENAV</sequence>
<organism evidence="5 6">
    <name type="scientific">Chitinophaga parva</name>
    <dbReference type="NCBI Taxonomy" id="2169414"/>
    <lineage>
        <taxon>Bacteria</taxon>
        <taxon>Pseudomonadati</taxon>
        <taxon>Bacteroidota</taxon>
        <taxon>Chitinophagia</taxon>
        <taxon>Chitinophagales</taxon>
        <taxon>Chitinophagaceae</taxon>
        <taxon>Chitinophaga</taxon>
    </lineage>
</organism>
<evidence type="ECO:0000313" key="6">
    <source>
        <dbReference type="Proteomes" id="UP000244450"/>
    </source>
</evidence>
<dbReference type="OrthoDB" id="9757917at2"/>
<comment type="caution">
    <text evidence="5">The sequence shown here is derived from an EMBL/GenBank/DDBJ whole genome shotgun (WGS) entry which is preliminary data.</text>
</comment>
<gene>
    <name evidence="5" type="ORF">DCC81_22020</name>
</gene>
<dbReference type="RefSeq" id="WP_108688826.1">
    <property type="nucleotide sequence ID" value="NZ_QCYK01000003.1"/>
</dbReference>
<evidence type="ECO:0000259" key="2">
    <source>
        <dbReference type="Pfam" id="PF13086"/>
    </source>
</evidence>
<dbReference type="InterPro" id="IPR041677">
    <property type="entry name" value="DNA2/NAM7_AAA_11"/>
</dbReference>
<dbReference type="Gene3D" id="3.40.50.300">
    <property type="entry name" value="P-loop containing nucleotide triphosphate hydrolases"/>
    <property type="match status" value="3"/>
</dbReference>
<name>A0A2T7BDC4_9BACT</name>
<feature type="domain" description="Restriction endonuclease type II-like" evidence="4">
    <location>
        <begin position="1346"/>
        <end position="1443"/>
    </location>
</feature>
<evidence type="ECO:0000259" key="4">
    <source>
        <dbReference type="Pfam" id="PF18741"/>
    </source>
</evidence>
<dbReference type="Pfam" id="PF13087">
    <property type="entry name" value="AAA_12"/>
    <property type="match status" value="1"/>
</dbReference>
<feature type="domain" description="DNA2/NAM7 helicase-like C-terminal" evidence="3">
    <location>
        <begin position="1083"/>
        <end position="1275"/>
    </location>
</feature>
<evidence type="ECO:0000313" key="5">
    <source>
        <dbReference type="EMBL" id="PUZ23082.1"/>
    </source>
</evidence>
<protein>
    <submittedName>
        <fullName evidence="5">Uncharacterized protein</fullName>
    </submittedName>
</protein>
<feature type="domain" description="DNA2/NAM7 helicase helicase" evidence="2">
    <location>
        <begin position="307"/>
        <end position="500"/>
    </location>
</feature>